<dbReference type="InterPro" id="IPR012677">
    <property type="entry name" value="Nucleotide-bd_a/b_plait_sf"/>
</dbReference>
<dbReference type="GO" id="GO:0003723">
    <property type="term" value="F:RNA binding"/>
    <property type="evidence" value="ECO:0007669"/>
    <property type="project" value="UniProtKB-UniRule"/>
</dbReference>
<feature type="compositionally biased region" description="Basic residues" evidence="5">
    <location>
        <begin position="502"/>
        <end position="516"/>
    </location>
</feature>
<evidence type="ECO:0000313" key="7">
    <source>
        <dbReference type="EMBL" id="PMD44080.1"/>
    </source>
</evidence>
<evidence type="ECO:0000256" key="1">
    <source>
        <dbReference type="ARBA" id="ARBA00004604"/>
    </source>
</evidence>
<keyword evidence="3" id="KW-0539">Nucleus</keyword>
<evidence type="ECO:0000256" key="3">
    <source>
        <dbReference type="ARBA" id="ARBA00023242"/>
    </source>
</evidence>
<evidence type="ECO:0000256" key="4">
    <source>
        <dbReference type="PROSITE-ProRule" id="PRU00176"/>
    </source>
</evidence>
<feature type="region of interest" description="Disordered" evidence="5">
    <location>
        <begin position="1"/>
        <end position="171"/>
    </location>
</feature>
<name>A0A2J6RZZ4_HYAVF</name>
<dbReference type="PANTHER" id="PTHR46754">
    <property type="entry name" value="MKI67 FHA DOMAIN-INTERACTING NUCLEOLAR PHOSPHOPROTEIN"/>
    <property type="match status" value="1"/>
</dbReference>
<dbReference type="CDD" id="cd12307">
    <property type="entry name" value="RRM_NIFK_like"/>
    <property type="match status" value="1"/>
</dbReference>
<comment type="subcellular location">
    <subcellularLocation>
        <location evidence="1">Nucleus</location>
        <location evidence="1">Nucleolus</location>
    </subcellularLocation>
</comment>
<keyword evidence="8" id="KW-1185">Reference proteome</keyword>
<feature type="region of interest" description="Disordered" evidence="5">
    <location>
        <begin position="396"/>
        <end position="516"/>
    </location>
</feature>
<feature type="compositionally biased region" description="Basic and acidic residues" evidence="5">
    <location>
        <begin position="144"/>
        <end position="155"/>
    </location>
</feature>
<protein>
    <recommendedName>
        <fullName evidence="6">RRM domain-containing protein</fullName>
    </recommendedName>
</protein>
<feature type="compositionally biased region" description="Acidic residues" evidence="5">
    <location>
        <begin position="156"/>
        <end position="171"/>
    </location>
</feature>
<feature type="compositionally biased region" description="Basic and acidic residues" evidence="5">
    <location>
        <begin position="18"/>
        <end position="27"/>
    </location>
</feature>
<evidence type="ECO:0000313" key="8">
    <source>
        <dbReference type="Proteomes" id="UP000235786"/>
    </source>
</evidence>
<proteinExistence type="predicted"/>
<dbReference type="Pfam" id="PF00076">
    <property type="entry name" value="RRM_1"/>
    <property type="match status" value="1"/>
</dbReference>
<sequence>MAKDAAVKDLKAKKRKASTSEHEAEKPKKVKNAVADSSTATVKKRKATEDAAPAKAKKSKTPADSTVAEALAPAEIKKTKKPKPIINGNSDAKPAKKVEASDKPVEKKATKAVKASAKPIKDTNNGTSVPVPSKVGKSVSKKQKTTEEKPEAPTEDKDDEELDEDSEDELDDQTEALLKGFESDSDEQDSKVKEIYKKGDPIPSITENKELSKKKQAKLKKVAAFPGQGKPGAVYVGRIPHGFFENEMRAYFGQFGNILKLRLSRNRRTGASRHFAFILFEDSGVADIVAKTMDNYLMFGHILKVKFVPEEQVPAGVWKGANKRFKKVPWNKMSGRALEQGASEEVWEQRIQLEQERRDKKAKKLEAIGYEFDAPEIKSAKGLSKAAKPVAELAEKEGATNAIDAAPLNEESSKPKKKKKSKAAKEDADPAAIGEPSKAEKQKVAVVAKPSKEEVEESVAALIAEATEKPAKKTKKDKKNTEAAVSEEKPAEDEPAAESSKPKKNKKAKKAKIVVE</sequence>
<dbReference type="SMART" id="SM00360">
    <property type="entry name" value="RRM"/>
    <property type="match status" value="1"/>
</dbReference>
<evidence type="ECO:0000256" key="2">
    <source>
        <dbReference type="ARBA" id="ARBA00022884"/>
    </source>
</evidence>
<feature type="domain" description="RRM" evidence="6">
    <location>
        <begin position="232"/>
        <end position="310"/>
    </location>
</feature>
<dbReference type="EMBL" id="KZ613941">
    <property type="protein sequence ID" value="PMD44080.1"/>
    <property type="molecule type" value="Genomic_DNA"/>
</dbReference>
<dbReference type="InterPro" id="IPR000504">
    <property type="entry name" value="RRM_dom"/>
</dbReference>
<keyword evidence="2 4" id="KW-0694">RNA-binding</keyword>
<feature type="compositionally biased region" description="Basic and acidic residues" evidence="5">
    <location>
        <begin position="1"/>
        <end position="10"/>
    </location>
</feature>
<dbReference type="InterPro" id="IPR035979">
    <property type="entry name" value="RBD_domain_sf"/>
</dbReference>
<dbReference type="AlphaFoldDB" id="A0A2J6RZZ4"/>
<dbReference type="SUPFAM" id="SSF54928">
    <property type="entry name" value="RNA-binding domain, RBD"/>
    <property type="match status" value="1"/>
</dbReference>
<dbReference type="Gene3D" id="3.30.70.330">
    <property type="match status" value="1"/>
</dbReference>
<feature type="compositionally biased region" description="Low complexity" evidence="5">
    <location>
        <begin position="128"/>
        <end position="138"/>
    </location>
</feature>
<dbReference type="STRING" id="1149755.A0A2J6RZZ4"/>
<evidence type="ECO:0000256" key="5">
    <source>
        <dbReference type="SAM" id="MobiDB-lite"/>
    </source>
</evidence>
<reference evidence="7 8" key="1">
    <citation type="submission" date="2016-04" db="EMBL/GenBank/DDBJ databases">
        <title>A degradative enzymes factory behind the ericoid mycorrhizal symbiosis.</title>
        <authorList>
            <consortium name="DOE Joint Genome Institute"/>
            <person name="Martino E."/>
            <person name="Morin E."/>
            <person name="Grelet G."/>
            <person name="Kuo A."/>
            <person name="Kohler A."/>
            <person name="Daghino S."/>
            <person name="Barry K."/>
            <person name="Choi C."/>
            <person name="Cichocki N."/>
            <person name="Clum A."/>
            <person name="Copeland A."/>
            <person name="Hainaut M."/>
            <person name="Haridas S."/>
            <person name="Labutti K."/>
            <person name="Lindquist E."/>
            <person name="Lipzen A."/>
            <person name="Khouja H.-R."/>
            <person name="Murat C."/>
            <person name="Ohm R."/>
            <person name="Olson A."/>
            <person name="Spatafora J."/>
            <person name="Veneault-Fourrey C."/>
            <person name="Henrissat B."/>
            <person name="Grigoriev I."/>
            <person name="Martin F."/>
            <person name="Perotto S."/>
        </authorList>
    </citation>
    <scope>NUCLEOTIDE SEQUENCE [LARGE SCALE GENOMIC DNA]</scope>
    <source>
        <strain evidence="7 8">F</strain>
    </source>
</reference>
<dbReference type="PROSITE" id="PS50102">
    <property type="entry name" value="RRM"/>
    <property type="match status" value="1"/>
</dbReference>
<evidence type="ECO:0000259" key="6">
    <source>
        <dbReference type="PROSITE" id="PS50102"/>
    </source>
</evidence>
<dbReference type="OrthoDB" id="21467at2759"/>
<dbReference type="GO" id="GO:0005730">
    <property type="term" value="C:nucleolus"/>
    <property type="evidence" value="ECO:0007669"/>
    <property type="project" value="UniProtKB-SubCell"/>
</dbReference>
<dbReference type="Proteomes" id="UP000235786">
    <property type="component" value="Unassembled WGS sequence"/>
</dbReference>
<organism evidence="7 8">
    <name type="scientific">Hyaloscypha variabilis (strain UAMH 11265 / GT02V1 / F)</name>
    <name type="common">Meliniomyces variabilis</name>
    <dbReference type="NCBI Taxonomy" id="1149755"/>
    <lineage>
        <taxon>Eukaryota</taxon>
        <taxon>Fungi</taxon>
        <taxon>Dikarya</taxon>
        <taxon>Ascomycota</taxon>
        <taxon>Pezizomycotina</taxon>
        <taxon>Leotiomycetes</taxon>
        <taxon>Helotiales</taxon>
        <taxon>Hyaloscyphaceae</taxon>
        <taxon>Hyaloscypha</taxon>
        <taxon>Hyaloscypha variabilis</taxon>
    </lineage>
</organism>
<accession>A0A2J6RZZ4</accession>
<feature type="compositionally biased region" description="Basic and acidic residues" evidence="5">
    <location>
        <begin position="93"/>
        <end position="109"/>
    </location>
</feature>
<gene>
    <name evidence="7" type="ORF">L207DRAFT_482804</name>
</gene>